<sequence>MAASKPRAMIESVFEYWCEAESASFRRVVDPPRPVWVNLGVAIPTHGAFRADAVSMRVRSDALHLAGSVPGLLYAWARCTDGSWLGLVQFSVSTRNKRGRIETRQWCSGKALTVMP</sequence>
<dbReference type="RefSeq" id="WP_167476146.1">
    <property type="nucleotide sequence ID" value="NZ_CP046172.1"/>
</dbReference>
<name>A0A6G9YL26_9NOCA</name>
<organism evidence="1 2">
    <name type="scientific">Nocardia arthritidis</name>
    <dbReference type="NCBI Taxonomy" id="228602"/>
    <lineage>
        <taxon>Bacteria</taxon>
        <taxon>Bacillati</taxon>
        <taxon>Actinomycetota</taxon>
        <taxon>Actinomycetes</taxon>
        <taxon>Mycobacteriales</taxon>
        <taxon>Nocardiaceae</taxon>
        <taxon>Nocardia</taxon>
    </lineage>
</organism>
<reference evidence="1 2" key="1">
    <citation type="journal article" date="2019" name="ACS Chem. Biol.">
        <title>Identification and Mobilization of a Cryptic Antibiotic Biosynthesis Gene Locus from a Human-Pathogenic Nocardia Isolate.</title>
        <authorList>
            <person name="Herisse M."/>
            <person name="Ishida K."/>
            <person name="Porter J.L."/>
            <person name="Howden B."/>
            <person name="Hertweck C."/>
            <person name="Stinear T.P."/>
            <person name="Pidot S.J."/>
        </authorList>
    </citation>
    <scope>NUCLEOTIDE SEQUENCE [LARGE SCALE GENOMIC DNA]</scope>
    <source>
        <strain evidence="1 2">AUSMDU00012717</strain>
    </source>
</reference>
<gene>
    <name evidence="1" type="ORF">F5544_28940</name>
</gene>
<dbReference type="AlphaFoldDB" id="A0A6G9YL26"/>
<dbReference type="Proteomes" id="UP000503540">
    <property type="component" value="Chromosome"/>
</dbReference>
<evidence type="ECO:0000313" key="1">
    <source>
        <dbReference type="EMBL" id="QIS13633.1"/>
    </source>
</evidence>
<keyword evidence="2" id="KW-1185">Reference proteome</keyword>
<dbReference type="EMBL" id="CP046172">
    <property type="protein sequence ID" value="QIS13633.1"/>
    <property type="molecule type" value="Genomic_DNA"/>
</dbReference>
<evidence type="ECO:0000313" key="2">
    <source>
        <dbReference type="Proteomes" id="UP000503540"/>
    </source>
</evidence>
<dbReference type="KEGG" id="nah:F5544_28940"/>
<accession>A0A6G9YL26</accession>
<protein>
    <submittedName>
        <fullName evidence="1">Uncharacterized protein</fullName>
    </submittedName>
</protein>
<proteinExistence type="predicted"/>